<dbReference type="Pfam" id="PF00107">
    <property type="entry name" value="ADH_zinc_N"/>
    <property type="match status" value="1"/>
</dbReference>
<evidence type="ECO:0000256" key="1">
    <source>
        <dbReference type="SAM" id="MobiDB-lite"/>
    </source>
</evidence>
<accession>A0ABS1W0C2</accession>
<dbReference type="InterPro" id="IPR050700">
    <property type="entry name" value="YIM1/Zinc_Alcohol_DH_Fams"/>
</dbReference>
<protein>
    <submittedName>
        <fullName evidence="3">Zinc-binding dehydrogenase</fullName>
    </submittedName>
</protein>
<sequence>MSPAPGETVFVSAAAGGVGVLAGQLARLAGARVIGASSTRNMPRLEALGIEPVPYGPGLEARLRAMTRDGLDAVIDTFGGGYVELALALGVAPERINTITDYAAVQWYGVQARGNGDALSPGVWSELQTLIAAGRRVVPIEAEYPLEDIARAYTDVATRHGFGKRVARIRAPDLRPPRSAGQQLRRPVRSPMGTMW</sequence>
<evidence type="ECO:0000313" key="3">
    <source>
        <dbReference type="EMBL" id="MBL7260192.1"/>
    </source>
</evidence>
<proteinExistence type="predicted"/>
<comment type="caution">
    <text evidence="3">The sequence shown here is derived from an EMBL/GenBank/DDBJ whole genome shotgun (WGS) entry which is preliminary data.</text>
</comment>
<dbReference type="EMBL" id="JAENHO010000013">
    <property type="protein sequence ID" value="MBL7260192.1"/>
    <property type="molecule type" value="Genomic_DNA"/>
</dbReference>
<dbReference type="PANTHER" id="PTHR11695:SF294">
    <property type="entry name" value="RETICULON-4-INTERACTING PROTEIN 1, MITOCHONDRIAL"/>
    <property type="match status" value="1"/>
</dbReference>
<dbReference type="Gene3D" id="3.90.180.10">
    <property type="entry name" value="Medium-chain alcohol dehydrogenases, catalytic domain"/>
    <property type="match status" value="1"/>
</dbReference>
<organism evidence="3 4">
    <name type="scientific">Paractinoplanes lichenicola</name>
    <dbReference type="NCBI Taxonomy" id="2802976"/>
    <lineage>
        <taxon>Bacteria</taxon>
        <taxon>Bacillati</taxon>
        <taxon>Actinomycetota</taxon>
        <taxon>Actinomycetes</taxon>
        <taxon>Micromonosporales</taxon>
        <taxon>Micromonosporaceae</taxon>
        <taxon>Paractinoplanes</taxon>
    </lineage>
</organism>
<dbReference type="SUPFAM" id="SSF51735">
    <property type="entry name" value="NAD(P)-binding Rossmann-fold domains"/>
    <property type="match status" value="1"/>
</dbReference>
<feature type="region of interest" description="Disordered" evidence="1">
    <location>
        <begin position="173"/>
        <end position="196"/>
    </location>
</feature>
<dbReference type="Proteomes" id="UP000598996">
    <property type="component" value="Unassembled WGS sequence"/>
</dbReference>
<dbReference type="InterPro" id="IPR013149">
    <property type="entry name" value="ADH-like_C"/>
</dbReference>
<reference evidence="3 4" key="1">
    <citation type="submission" date="2021-01" db="EMBL/GenBank/DDBJ databases">
        <title>Actinoplanes sp. nov. LDG1-01 isolated from lichen.</title>
        <authorList>
            <person name="Saeng-In P."/>
            <person name="Phongsopitanun W."/>
            <person name="Kanchanasin P."/>
            <person name="Yuki M."/>
            <person name="Kudo T."/>
            <person name="Ohkuma M."/>
            <person name="Tanasupawat S."/>
        </authorList>
    </citation>
    <scope>NUCLEOTIDE SEQUENCE [LARGE SCALE GENOMIC DNA]</scope>
    <source>
        <strain evidence="3 4">LDG1-01</strain>
    </source>
</reference>
<gene>
    <name evidence="3" type="ORF">JKJ07_38420</name>
</gene>
<dbReference type="InterPro" id="IPR036291">
    <property type="entry name" value="NAD(P)-bd_dom_sf"/>
</dbReference>
<dbReference type="PANTHER" id="PTHR11695">
    <property type="entry name" value="ALCOHOL DEHYDROGENASE RELATED"/>
    <property type="match status" value="1"/>
</dbReference>
<keyword evidence="4" id="KW-1185">Reference proteome</keyword>
<name>A0ABS1W0C2_9ACTN</name>
<dbReference type="Gene3D" id="3.40.50.720">
    <property type="entry name" value="NAD(P)-binding Rossmann-like Domain"/>
    <property type="match status" value="1"/>
</dbReference>
<evidence type="ECO:0000313" key="4">
    <source>
        <dbReference type="Proteomes" id="UP000598996"/>
    </source>
</evidence>
<evidence type="ECO:0000259" key="2">
    <source>
        <dbReference type="Pfam" id="PF00107"/>
    </source>
</evidence>
<feature type="domain" description="Alcohol dehydrogenase-like C-terminal" evidence="2">
    <location>
        <begin position="17"/>
        <end position="88"/>
    </location>
</feature>